<keyword evidence="1" id="KW-0687">Ribonucleoprotein</keyword>
<protein>
    <submittedName>
        <fullName evidence="1">Ribosomal protein S10</fullName>
    </submittedName>
</protein>
<feature type="non-terminal residue" evidence="1">
    <location>
        <position position="176"/>
    </location>
</feature>
<reference evidence="1 2" key="2">
    <citation type="journal article" date="2017" name="Front. Plant Sci.">
        <title>Gene Classification and Mining of Molecular Markers Useful in Red Clover (Trifolium pratense) Breeding.</title>
        <authorList>
            <person name="Istvanek J."/>
            <person name="Dluhosova J."/>
            <person name="Dluhos P."/>
            <person name="Patkova L."/>
            <person name="Nedelnik J."/>
            <person name="Repkova J."/>
        </authorList>
    </citation>
    <scope>NUCLEOTIDE SEQUENCE [LARGE SCALE GENOMIC DNA]</scope>
    <source>
        <strain evidence="2">cv. Tatra</strain>
        <tissue evidence="1">Young leaves</tissue>
    </source>
</reference>
<name>A0A2K3MF34_TRIPR</name>
<keyword evidence="1" id="KW-0689">Ribosomal protein</keyword>
<organism evidence="1 2">
    <name type="scientific">Trifolium pratense</name>
    <name type="common">Red clover</name>
    <dbReference type="NCBI Taxonomy" id="57577"/>
    <lineage>
        <taxon>Eukaryota</taxon>
        <taxon>Viridiplantae</taxon>
        <taxon>Streptophyta</taxon>
        <taxon>Embryophyta</taxon>
        <taxon>Tracheophyta</taxon>
        <taxon>Spermatophyta</taxon>
        <taxon>Magnoliopsida</taxon>
        <taxon>eudicotyledons</taxon>
        <taxon>Gunneridae</taxon>
        <taxon>Pentapetalae</taxon>
        <taxon>rosids</taxon>
        <taxon>fabids</taxon>
        <taxon>Fabales</taxon>
        <taxon>Fabaceae</taxon>
        <taxon>Papilionoideae</taxon>
        <taxon>50 kb inversion clade</taxon>
        <taxon>NPAAA clade</taxon>
        <taxon>Hologalegina</taxon>
        <taxon>IRL clade</taxon>
        <taxon>Trifolieae</taxon>
        <taxon>Trifolium</taxon>
    </lineage>
</organism>
<dbReference type="GO" id="GO:0005840">
    <property type="term" value="C:ribosome"/>
    <property type="evidence" value="ECO:0007669"/>
    <property type="project" value="UniProtKB-KW"/>
</dbReference>
<dbReference type="AlphaFoldDB" id="A0A2K3MF34"/>
<dbReference type="Proteomes" id="UP000236291">
    <property type="component" value="Unassembled WGS sequence"/>
</dbReference>
<gene>
    <name evidence="1" type="ORF">L195_g045505</name>
</gene>
<evidence type="ECO:0000313" key="2">
    <source>
        <dbReference type="Proteomes" id="UP000236291"/>
    </source>
</evidence>
<reference evidence="1 2" key="1">
    <citation type="journal article" date="2014" name="Am. J. Bot.">
        <title>Genome assembly and annotation for red clover (Trifolium pratense; Fabaceae).</title>
        <authorList>
            <person name="Istvanek J."/>
            <person name="Jaros M."/>
            <person name="Krenek A."/>
            <person name="Repkova J."/>
        </authorList>
    </citation>
    <scope>NUCLEOTIDE SEQUENCE [LARGE SCALE GENOMIC DNA]</scope>
    <source>
        <strain evidence="2">cv. Tatra</strain>
        <tissue evidence="1">Young leaves</tissue>
    </source>
</reference>
<dbReference type="EMBL" id="ASHM01059632">
    <property type="protein sequence ID" value="PNX89386.1"/>
    <property type="molecule type" value="Genomic_DNA"/>
</dbReference>
<sequence>MAGRKSYLEASYGCAKNMKETGTLLVQSVISETADVGIKEVDYNLGTKLNAAGMFRIGSRLRILGILSGCMILVESPNPLITKEAHQYKKADIDPASGVALHTYYRGRLGAHAYLAQSYSKEEFDPGSEGTLAICLTHASRTLFSGSWAEGKEAPSVKVACLAQEVGTVENKVANG</sequence>
<accession>A0A2K3MF34</accession>
<evidence type="ECO:0000313" key="1">
    <source>
        <dbReference type="EMBL" id="PNX89386.1"/>
    </source>
</evidence>
<comment type="caution">
    <text evidence="1">The sequence shown here is derived from an EMBL/GenBank/DDBJ whole genome shotgun (WGS) entry which is preliminary data.</text>
</comment>
<proteinExistence type="predicted"/>